<dbReference type="SUPFAM" id="SSF46689">
    <property type="entry name" value="Homeodomain-like"/>
    <property type="match status" value="2"/>
</dbReference>
<dbReference type="PROSITE" id="PS01124">
    <property type="entry name" value="HTH_ARAC_FAMILY_2"/>
    <property type="match status" value="1"/>
</dbReference>
<dbReference type="PRINTS" id="PR00032">
    <property type="entry name" value="HTHARAC"/>
</dbReference>
<sequence>MHADDLPVTAVPADPSPPPGQMIVGRFDQVPPYAVNRPRGADSWLFTWTTGGAGLLRQGAARTRANPGDLVVLGPGVPQHYAVAPGAGHWAFWWAHCQPRASWTAWLRPYETGDRLYALPAAPDGIRERADAAFRRMLADARWTGEGVPPAAGGTSPGGASTEVAVAHGTAARELALCSLEEVVLLTAARSEPRPSGVDPRIRRAEDLIAADPGAPHTVRSLAESVALSPSRFAHLFTEQLGHPPMRVLHHARLRHAARLLEATELPVERVAGASGFGSPSHFSRAFRERYGVPPGEYRHGLRDDDG</sequence>
<proteinExistence type="predicted"/>
<keyword evidence="2" id="KW-0238">DNA-binding</keyword>
<organism evidence="5 6">
    <name type="scientific">Streptomyces scabiei</name>
    <dbReference type="NCBI Taxonomy" id="1930"/>
    <lineage>
        <taxon>Bacteria</taxon>
        <taxon>Bacillati</taxon>
        <taxon>Actinomycetota</taxon>
        <taxon>Actinomycetes</taxon>
        <taxon>Kitasatosporales</taxon>
        <taxon>Streptomycetaceae</taxon>
        <taxon>Streptomyces</taxon>
    </lineage>
</organism>
<evidence type="ECO:0000259" key="4">
    <source>
        <dbReference type="PROSITE" id="PS01124"/>
    </source>
</evidence>
<dbReference type="InterPro" id="IPR020449">
    <property type="entry name" value="Tscrpt_reg_AraC-type_HTH"/>
</dbReference>
<dbReference type="InterPro" id="IPR003313">
    <property type="entry name" value="AraC-bd"/>
</dbReference>
<dbReference type="Pfam" id="PF12833">
    <property type="entry name" value="HTH_18"/>
    <property type="match status" value="1"/>
</dbReference>
<name>A0A100JIS9_STRSC</name>
<dbReference type="Gene3D" id="2.60.120.280">
    <property type="entry name" value="Regulatory protein AraC"/>
    <property type="match status" value="1"/>
</dbReference>
<dbReference type="EMBL" id="BCMM01000002">
    <property type="protein sequence ID" value="GAQ60289.1"/>
    <property type="molecule type" value="Genomic_DNA"/>
</dbReference>
<dbReference type="PANTHER" id="PTHR46796">
    <property type="entry name" value="HTH-TYPE TRANSCRIPTIONAL ACTIVATOR RHAS-RELATED"/>
    <property type="match status" value="1"/>
</dbReference>
<dbReference type="InterPro" id="IPR018060">
    <property type="entry name" value="HTH_AraC"/>
</dbReference>
<evidence type="ECO:0000313" key="6">
    <source>
        <dbReference type="Proteomes" id="UP000067448"/>
    </source>
</evidence>
<dbReference type="InterPro" id="IPR050204">
    <property type="entry name" value="AraC_XylS_family_regulators"/>
</dbReference>
<dbReference type="Gene3D" id="1.10.10.60">
    <property type="entry name" value="Homeodomain-like"/>
    <property type="match status" value="2"/>
</dbReference>
<keyword evidence="1" id="KW-0805">Transcription regulation</keyword>
<comment type="caution">
    <text evidence="5">The sequence shown here is derived from an EMBL/GenBank/DDBJ whole genome shotgun (WGS) entry which is preliminary data.</text>
</comment>
<accession>A0A100JIS9</accession>
<reference evidence="5 6" key="2">
    <citation type="journal article" date="2016" name="Genome Announc.">
        <title>Draft Genome Sequences of Streptomyces scabiei S58, Streptomyces turgidiscabies T45, and Streptomyces acidiscabies a10, the Pathogens of Potato Common Scab, Isolated in Japan.</title>
        <authorList>
            <person name="Tomihama T."/>
            <person name="Nishi Y."/>
            <person name="Sakai M."/>
            <person name="Ikenaga M."/>
            <person name="Okubo T."/>
            <person name="Ikeda S."/>
        </authorList>
    </citation>
    <scope>NUCLEOTIDE SEQUENCE [LARGE SCALE GENOMIC DNA]</scope>
    <source>
        <strain evidence="5 6">S58</strain>
    </source>
</reference>
<evidence type="ECO:0000256" key="1">
    <source>
        <dbReference type="ARBA" id="ARBA00023015"/>
    </source>
</evidence>
<dbReference type="SMART" id="SM00342">
    <property type="entry name" value="HTH_ARAC"/>
    <property type="match status" value="1"/>
</dbReference>
<keyword evidence="3" id="KW-0804">Transcription</keyword>
<dbReference type="GO" id="GO:0003700">
    <property type="term" value="F:DNA-binding transcription factor activity"/>
    <property type="evidence" value="ECO:0007669"/>
    <property type="project" value="InterPro"/>
</dbReference>
<dbReference type="InterPro" id="IPR037923">
    <property type="entry name" value="HTH-like"/>
</dbReference>
<gene>
    <name evidence="5" type="primary">araC_1</name>
    <name evidence="5" type="ORF">SsS58_00629</name>
</gene>
<dbReference type="Proteomes" id="UP000067448">
    <property type="component" value="Unassembled WGS sequence"/>
</dbReference>
<protein>
    <submittedName>
        <fullName evidence="5">Arabinose operon regulatory protein</fullName>
    </submittedName>
</protein>
<dbReference type="AlphaFoldDB" id="A0A100JIS9"/>
<dbReference type="Pfam" id="PF02311">
    <property type="entry name" value="AraC_binding"/>
    <property type="match status" value="1"/>
</dbReference>
<dbReference type="GO" id="GO:0043565">
    <property type="term" value="F:sequence-specific DNA binding"/>
    <property type="evidence" value="ECO:0007669"/>
    <property type="project" value="InterPro"/>
</dbReference>
<reference evidence="6" key="3">
    <citation type="submission" date="2016-02" db="EMBL/GenBank/DDBJ databases">
        <title>Draft genome of pathogenic Streptomyces sp. in Japan.</title>
        <authorList>
            <person name="Tomihama T."/>
            <person name="Ikenaga M."/>
            <person name="Sakai M."/>
            <person name="Okubo T."/>
            <person name="Ikeda S."/>
        </authorList>
    </citation>
    <scope>NUCLEOTIDE SEQUENCE [LARGE SCALE GENOMIC DNA]</scope>
    <source>
        <strain evidence="6">S58</strain>
    </source>
</reference>
<evidence type="ECO:0000313" key="5">
    <source>
        <dbReference type="EMBL" id="GAQ60289.1"/>
    </source>
</evidence>
<reference evidence="6" key="1">
    <citation type="submission" date="2015-11" db="EMBL/GenBank/DDBJ databases">
        <authorList>
            <consortium name="Cross-ministerial Strategic Innovation Promotion Program (SIP) consortium"/>
            <person name="Tomihama T."/>
            <person name="Ikenaga M."/>
            <person name="Sakai M."/>
            <person name="Okubo T."/>
            <person name="Ikeda S."/>
        </authorList>
    </citation>
    <scope>NUCLEOTIDE SEQUENCE [LARGE SCALE GENOMIC DNA]</scope>
    <source>
        <strain evidence="6">S58</strain>
    </source>
</reference>
<evidence type="ECO:0000256" key="3">
    <source>
        <dbReference type="ARBA" id="ARBA00023163"/>
    </source>
</evidence>
<dbReference type="InterPro" id="IPR009057">
    <property type="entry name" value="Homeodomain-like_sf"/>
</dbReference>
<evidence type="ECO:0000256" key="2">
    <source>
        <dbReference type="ARBA" id="ARBA00023125"/>
    </source>
</evidence>
<feature type="domain" description="HTH araC/xylS-type" evidence="4">
    <location>
        <begin position="203"/>
        <end position="301"/>
    </location>
</feature>
<dbReference type="SUPFAM" id="SSF51215">
    <property type="entry name" value="Regulatory protein AraC"/>
    <property type="match status" value="1"/>
</dbReference>